<proteinExistence type="predicted"/>
<dbReference type="Proteomes" id="UP000289220">
    <property type="component" value="Unassembled WGS sequence"/>
</dbReference>
<accession>A0A7Z9C6R7</accession>
<keyword evidence="2" id="KW-1185">Reference proteome</keyword>
<gene>
    <name evidence="1" type="ORF">BREV_BREV_00474</name>
</gene>
<reference evidence="1 2" key="1">
    <citation type="submission" date="2018-11" db="EMBL/GenBank/DDBJ databases">
        <authorList>
            <person name="Peiro R."/>
            <person name="Begona"/>
            <person name="Cbmso G."/>
            <person name="Lopez M."/>
            <person name="Gonzalez S."/>
            <person name="Sacristan E."/>
            <person name="Castillo E."/>
        </authorList>
    </citation>
    <scope>NUCLEOTIDE SEQUENCE [LARGE SCALE GENOMIC DNA]</scope>
    <source>
        <strain evidence="1">Brev_genome</strain>
    </source>
</reference>
<evidence type="ECO:0000313" key="1">
    <source>
        <dbReference type="EMBL" id="VDC51405.1"/>
    </source>
</evidence>
<protein>
    <recommendedName>
        <fullName evidence="3">ASCH domain-containing protein</fullName>
    </recommendedName>
</protein>
<evidence type="ECO:0008006" key="3">
    <source>
        <dbReference type="Google" id="ProtNLM"/>
    </source>
</evidence>
<organism evidence="1 2">
    <name type="scientific">Brevundimonas mediterranea</name>
    <dbReference type="NCBI Taxonomy" id="74329"/>
    <lineage>
        <taxon>Bacteria</taxon>
        <taxon>Pseudomonadati</taxon>
        <taxon>Pseudomonadota</taxon>
        <taxon>Alphaproteobacteria</taxon>
        <taxon>Caulobacterales</taxon>
        <taxon>Caulobacteraceae</taxon>
        <taxon>Brevundimonas</taxon>
    </lineage>
</organism>
<dbReference type="AlphaFoldDB" id="A0A7Z9C6R7"/>
<comment type="caution">
    <text evidence="1">The sequence shown here is derived from an EMBL/GenBank/DDBJ whole genome shotgun (WGS) entry which is preliminary data.</text>
</comment>
<name>A0A7Z9C6R7_9CAUL</name>
<evidence type="ECO:0000313" key="2">
    <source>
        <dbReference type="Proteomes" id="UP000289220"/>
    </source>
</evidence>
<dbReference type="RefSeq" id="WP_196066314.1">
    <property type="nucleotide sequence ID" value="NZ_UXHF01000006.1"/>
</dbReference>
<dbReference type="EMBL" id="UXHF01000006">
    <property type="protein sequence ID" value="VDC51405.1"/>
    <property type="molecule type" value="Genomic_DNA"/>
</dbReference>
<sequence length="135" mass="15012">MVAYSFKGRFEPRIQARTKQQTIRAIGKKRHTRPGERMTMTTGDRFHPRPIGAAVCQSVVPIQMDLAVGSIMLDTAFAHPPRLITAVADLDAFAVLDGFDDWADLVAFWKQTHQSAHHSFAGLCISWGETFKVAS</sequence>